<sequence length="553" mass="62329">MKKIINVICGIFLICCATACEDIMDTESGRIAYDDQHELNNPNDSIYSVIGVLAQLQQVADRILIMGELRGDLMTVDREYASTDLKEINDISFAADNSYAIARDFYSIINNCNYIIARMDTSITEGQNKVMMPEYAQVKTLRAYTYWQMALIFGRVNYFTMPLTSIGSMVPADANIGIDELSQKLIADISPIADARPLDYGTIDNWTSTELFYPTKMLLGDLYLYNNMYDKAAEAYYSLIASRNIVVSRTYANTWESATRQNLQTGNMQAYKNDVVTRQIFNSDLRATHSQMRKLTYSDKPSLLPAAQFTEWMMSRTHFHTDNGQAISRYFNGDLRGAAEMASGALAADAFGHADLAQLPAANPQEMVITKFYNNLSGTVTDALEQRPLLSLAMVRPSTIYLRYAEAINRAGYPTTAFAVLKYGLNKNMYDTIQHRVDSNEVKRYPAYINFQAAQYDQNIGTAARGLGLGIVWDREQYVIPADADTTDFVEKAILNEMAAETCFEGNRFFDLLRISHHRHDHPALMAEKVAAKHANSEAMKQRLLDISAWFAR</sequence>
<reference evidence="8 9" key="1">
    <citation type="journal article" date="2021" name="Sci. Rep.">
        <title>The distribution of antibiotic resistance genes in chicken gut microbiota commensals.</title>
        <authorList>
            <person name="Juricova H."/>
            <person name="Matiasovicova J."/>
            <person name="Kubasova T."/>
            <person name="Cejkova D."/>
            <person name="Rychlik I."/>
        </authorList>
    </citation>
    <scope>NUCLEOTIDE SEQUENCE [LARGE SCALE GENOMIC DNA]</scope>
    <source>
        <strain evidence="8 9">An819</strain>
    </source>
</reference>
<comment type="similarity">
    <text evidence="2">Belongs to the SusD family.</text>
</comment>
<evidence type="ECO:0000256" key="1">
    <source>
        <dbReference type="ARBA" id="ARBA00004442"/>
    </source>
</evidence>
<dbReference type="GO" id="GO:0009279">
    <property type="term" value="C:cell outer membrane"/>
    <property type="evidence" value="ECO:0007669"/>
    <property type="project" value="UniProtKB-SubCell"/>
</dbReference>
<proteinExistence type="inferred from homology"/>
<dbReference type="Proteomes" id="UP000764045">
    <property type="component" value="Unassembled WGS sequence"/>
</dbReference>
<comment type="subcellular location">
    <subcellularLocation>
        <location evidence="1">Cell outer membrane</location>
    </subcellularLocation>
</comment>
<gene>
    <name evidence="8" type="ORF">H6B30_04155</name>
</gene>
<keyword evidence="4" id="KW-0472">Membrane</keyword>
<evidence type="ECO:0000313" key="8">
    <source>
        <dbReference type="EMBL" id="MBM6660955.1"/>
    </source>
</evidence>
<evidence type="ECO:0000256" key="2">
    <source>
        <dbReference type="ARBA" id="ARBA00006275"/>
    </source>
</evidence>
<evidence type="ECO:0000259" key="7">
    <source>
        <dbReference type="Pfam" id="PF07980"/>
    </source>
</evidence>
<organism evidence="8 9">
    <name type="scientific">Marseilla massiliensis</name>
    <dbReference type="NCBI Taxonomy" id="1841864"/>
    <lineage>
        <taxon>Bacteria</taxon>
        <taxon>Pseudomonadati</taxon>
        <taxon>Bacteroidota</taxon>
        <taxon>Bacteroidia</taxon>
        <taxon>Bacteroidales</taxon>
        <taxon>Prevotellaceae</taxon>
        <taxon>Marseilla</taxon>
    </lineage>
</organism>
<accession>A0A939B3Y1</accession>
<feature type="signal peptide" evidence="6">
    <location>
        <begin position="1"/>
        <end position="19"/>
    </location>
</feature>
<protein>
    <submittedName>
        <fullName evidence="8">RagB/SusD family nutrient uptake outer membrane protein</fullName>
    </submittedName>
</protein>
<dbReference type="AlphaFoldDB" id="A0A939B3Y1"/>
<feature type="domain" description="RagB/SusD" evidence="7">
    <location>
        <begin position="391"/>
        <end position="527"/>
    </location>
</feature>
<dbReference type="SUPFAM" id="SSF48452">
    <property type="entry name" value="TPR-like"/>
    <property type="match status" value="1"/>
</dbReference>
<dbReference type="RefSeq" id="WP_205108224.1">
    <property type="nucleotide sequence ID" value="NZ_JACJJL010000005.1"/>
</dbReference>
<keyword evidence="5" id="KW-0998">Cell outer membrane</keyword>
<dbReference type="EMBL" id="JACJJL010000005">
    <property type="protein sequence ID" value="MBM6660955.1"/>
    <property type="molecule type" value="Genomic_DNA"/>
</dbReference>
<dbReference type="Pfam" id="PF07980">
    <property type="entry name" value="SusD_RagB"/>
    <property type="match status" value="1"/>
</dbReference>
<comment type="caution">
    <text evidence="8">The sequence shown here is derived from an EMBL/GenBank/DDBJ whole genome shotgun (WGS) entry which is preliminary data.</text>
</comment>
<evidence type="ECO:0000256" key="6">
    <source>
        <dbReference type="SAM" id="SignalP"/>
    </source>
</evidence>
<evidence type="ECO:0000256" key="4">
    <source>
        <dbReference type="ARBA" id="ARBA00023136"/>
    </source>
</evidence>
<dbReference type="InterPro" id="IPR011990">
    <property type="entry name" value="TPR-like_helical_dom_sf"/>
</dbReference>
<dbReference type="Gene3D" id="1.25.40.390">
    <property type="match status" value="1"/>
</dbReference>
<keyword evidence="9" id="KW-1185">Reference proteome</keyword>
<evidence type="ECO:0000313" key="9">
    <source>
        <dbReference type="Proteomes" id="UP000764045"/>
    </source>
</evidence>
<keyword evidence="3 6" id="KW-0732">Signal</keyword>
<feature type="chain" id="PRO_5037942706" evidence="6">
    <location>
        <begin position="20"/>
        <end position="553"/>
    </location>
</feature>
<evidence type="ECO:0000256" key="5">
    <source>
        <dbReference type="ARBA" id="ARBA00023237"/>
    </source>
</evidence>
<evidence type="ECO:0000256" key="3">
    <source>
        <dbReference type="ARBA" id="ARBA00022729"/>
    </source>
</evidence>
<dbReference type="InterPro" id="IPR012944">
    <property type="entry name" value="SusD_RagB_dom"/>
</dbReference>
<name>A0A939B3Y1_9BACT</name>